<dbReference type="EMBL" id="JAPEVG010000059">
    <property type="protein sequence ID" value="KAJ8488725.1"/>
    <property type="molecule type" value="Genomic_DNA"/>
</dbReference>
<dbReference type="GO" id="GO:0060090">
    <property type="term" value="F:molecular adaptor activity"/>
    <property type="evidence" value="ECO:0007669"/>
    <property type="project" value="TreeGrafter"/>
</dbReference>
<evidence type="ECO:0000256" key="2">
    <source>
        <dbReference type="ARBA" id="ARBA00022803"/>
    </source>
</evidence>
<evidence type="ECO:0000256" key="3">
    <source>
        <dbReference type="PROSITE-ProRule" id="PRU00339"/>
    </source>
</evidence>
<accession>A0AAD7TYY4</accession>
<protein>
    <recommendedName>
        <fullName evidence="6">TPR-like protein</fullName>
    </recommendedName>
</protein>
<dbReference type="Gene3D" id="1.25.40.10">
    <property type="entry name" value="Tetratricopeptide repeat domain"/>
    <property type="match status" value="1"/>
</dbReference>
<dbReference type="SUPFAM" id="SSF48452">
    <property type="entry name" value="TPR-like"/>
    <property type="match status" value="1"/>
</dbReference>
<dbReference type="Proteomes" id="UP001215151">
    <property type="component" value="Unassembled WGS sequence"/>
</dbReference>
<gene>
    <name evidence="4" type="ORF">ONZ51_g3369</name>
</gene>
<evidence type="ECO:0000256" key="1">
    <source>
        <dbReference type="ARBA" id="ARBA00022737"/>
    </source>
</evidence>
<name>A0AAD7TYY4_9APHY</name>
<comment type="caution">
    <text evidence="4">The sequence shown here is derived from an EMBL/GenBank/DDBJ whole genome shotgun (WGS) entry which is preliminary data.</text>
</comment>
<dbReference type="InterPro" id="IPR019734">
    <property type="entry name" value="TPR_rpt"/>
</dbReference>
<organism evidence="4 5">
    <name type="scientific">Trametes cubensis</name>
    <dbReference type="NCBI Taxonomy" id="1111947"/>
    <lineage>
        <taxon>Eukaryota</taxon>
        <taxon>Fungi</taxon>
        <taxon>Dikarya</taxon>
        <taxon>Basidiomycota</taxon>
        <taxon>Agaricomycotina</taxon>
        <taxon>Agaricomycetes</taxon>
        <taxon>Polyporales</taxon>
        <taxon>Polyporaceae</taxon>
        <taxon>Trametes</taxon>
    </lineage>
</organism>
<dbReference type="GO" id="GO:0006620">
    <property type="term" value="P:post-translational protein targeting to endoplasmic reticulum membrane"/>
    <property type="evidence" value="ECO:0007669"/>
    <property type="project" value="TreeGrafter"/>
</dbReference>
<dbReference type="GO" id="GO:0072380">
    <property type="term" value="C:TRC complex"/>
    <property type="evidence" value="ECO:0007669"/>
    <property type="project" value="TreeGrafter"/>
</dbReference>
<dbReference type="InterPro" id="IPR011990">
    <property type="entry name" value="TPR-like_helical_dom_sf"/>
</dbReference>
<proteinExistence type="predicted"/>
<dbReference type="AlphaFoldDB" id="A0AAD7TYY4"/>
<dbReference type="InterPro" id="IPR047150">
    <property type="entry name" value="SGT"/>
</dbReference>
<dbReference type="SMART" id="SM00028">
    <property type="entry name" value="TPR"/>
    <property type="match status" value="3"/>
</dbReference>
<keyword evidence="2 3" id="KW-0802">TPR repeat</keyword>
<evidence type="ECO:0000313" key="5">
    <source>
        <dbReference type="Proteomes" id="UP001215151"/>
    </source>
</evidence>
<dbReference type="PROSITE" id="PS50005">
    <property type="entry name" value="TPR"/>
    <property type="match status" value="1"/>
</dbReference>
<dbReference type="PANTHER" id="PTHR45831">
    <property type="entry name" value="LD24721P"/>
    <property type="match status" value="1"/>
</dbReference>
<dbReference type="GO" id="GO:0016020">
    <property type="term" value="C:membrane"/>
    <property type="evidence" value="ECO:0007669"/>
    <property type="project" value="TreeGrafter"/>
</dbReference>
<reference evidence="4" key="1">
    <citation type="submission" date="2022-11" db="EMBL/GenBank/DDBJ databases">
        <title>Genome Sequence of Cubamyces cubensis.</title>
        <authorList>
            <person name="Buettner E."/>
        </authorList>
    </citation>
    <scope>NUCLEOTIDE SEQUENCE</scope>
    <source>
        <strain evidence="4">MPL-01</strain>
    </source>
</reference>
<evidence type="ECO:0000313" key="4">
    <source>
        <dbReference type="EMBL" id="KAJ8488725.1"/>
    </source>
</evidence>
<keyword evidence="5" id="KW-1185">Reference proteome</keyword>
<keyword evidence="1" id="KW-0677">Repeat</keyword>
<feature type="repeat" description="TPR" evidence="3">
    <location>
        <begin position="75"/>
        <end position="108"/>
    </location>
</feature>
<sequence length="525" mass="58675">MTNPTEAERLKAEGNTLFVKKDFAGAYQKFTEALQHDDKNAILYCNRAACSLGLNRYLEAYTDAEKATELSSTYAKAWSRLAAASAGLGKPDDAISHWKRALAVLPVENLTPAEQKQKEHYTAELKTALARKAASERHQPVQVIVKDADSPWNRAVPIIQSLPTPGWNSSAWIIVSARQFWVYGCEAMNQLRLFPISTGTGCFGLKGGIEGFSNALLQDSRTFSIADKEFFDKYNRQMIFELTETRAWSNGSSRTVMQDAPKRLQEEGWDATRPALAITVRGWIMRAFMQSNLTPDVEAALDFYTSAIEVLSWGIDLWKDVPNSEKGSIFQPSFLRGVKCLRLDAMLQTQSFLDEISRGAQDLIDDIASAPMEPPTDTGLYGHYLSFARYPLAQAHSLMGFCRRKTAMKQSKDSAESLANLRAAAESYARAAEYIPVDDEKHVSYLHHSFDCLLDASSPAAELVAILDRIHEGIPIMRRIWQFSGDAPMRDAMLSNDMRMRTRLLACLQNGTLQADTVVNRDMLQ</sequence>
<evidence type="ECO:0008006" key="6">
    <source>
        <dbReference type="Google" id="ProtNLM"/>
    </source>
</evidence>
<dbReference type="PANTHER" id="PTHR45831:SF2">
    <property type="entry name" value="LD24721P"/>
    <property type="match status" value="1"/>
</dbReference>